<name>A0A7G7G4E4_9BACT</name>
<keyword evidence="1" id="KW-0732">Signal</keyword>
<dbReference type="RefSeq" id="WP_185272811.1">
    <property type="nucleotide sequence ID" value="NZ_CP055156.1"/>
</dbReference>
<dbReference type="EMBL" id="CP055156">
    <property type="protein sequence ID" value="QNF32028.1"/>
    <property type="molecule type" value="Genomic_DNA"/>
</dbReference>
<evidence type="ECO:0000259" key="2">
    <source>
        <dbReference type="Pfam" id="PF13568"/>
    </source>
</evidence>
<dbReference type="InterPro" id="IPR025665">
    <property type="entry name" value="Beta-barrel_OMP_2"/>
</dbReference>
<accession>A0A7G7G4E4</accession>
<evidence type="ECO:0000256" key="1">
    <source>
        <dbReference type="SAM" id="SignalP"/>
    </source>
</evidence>
<dbReference type="Proteomes" id="UP000515237">
    <property type="component" value="Chromosome"/>
</dbReference>
<proteinExistence type="predicted"/>
<feature type="domain" description="Outer membrane protein beta-barrel" evidence="2">
    <location>
        <begin position="18"/>
        <end position="186"/>
    </location>
</feature>
<evidence type="ECO:0000313" key="4">
    <source>
        <dbReference type="Proteomes" id="UP000515237"/>
    </source>
</evidence>
<protein>
    <submittedName>
        <fullName evidence="3">PorT family protein</fullName>
    </submittedName>
</protein>
<sequence length="220" mass="24029">MKKIAFLLFTALTLSFASQAQIGVKLGANLSNLAGDLQDEDNFQNKLGFVGGITYNIPLSSDNFVSIQPELLYSQKGYKRSDFTTTNAATGQQLRYEGKVNYSYLDLPILLKINAGPVFFEAGPQFSYLLSIKDNTEVTDVASGIDFESYNRIDKDPLAEFEVGYAAGVGVQIPLGLTLNVRYNGSVSALAKDDNRDELANGRHSVYQATLGFKLPMGNK</sequence>
<feature type="signal peptide" evidence="1">
    <location>
        <begin position="1"/>
        <end position="20"/>
    </location>
</feature>
<dbReference type="KEGG" id="aswu:HUW51_04535"/>
<gene>
    <name evidence="3" type="ORF">HUW51_04535</name>
</gene>
<dbReference type="AlphaFoldDB" id="A0A7G7G4E4"/>
<feature type="chain" id="PRO_5028837329" evidence="1">
    <location>
        <begin position="21"/>
        <end position="220"/>
    </location>
</feature>
<evidence type="ECO:0000313" key="3">
    <source>
        <dbReference type="EMBL" id="QNF32028.1"/>
    </source>
</evidence>
<reference evidence="3 4" key="1">
    <citation type="journal article" date="2018" name="Int. J. Syst. Evol. Microbiol.">
        <title>Adhaeribacter swui sp. nov., isolated from wet mud.</title>
        <authorList>
            <person name="Kim D.U."/>
            <person name="Kim K.W."/>
            <person name="Kang M.S."/>
            <person name="Kim J.Y."/>
            <person name="Jang J.H."/>
            <person name="Kim M.K."/>
        </authorList>
    </citation>
    <scope>NUCLEOTIDE SEQUENCE [LARGE SCALE GENOMIC DNA]</scope>
    <source>
        <strain evidence="3 4">KCTC 52873</strain>
    </source>
</reference>
<organism evidence="3 4">
    <name type="scientific">Adhaeribacter swui</name>
    <dbReference type="NCBI Taxonomy" id="2086471"/>
    <lineage>
        <taxon>Bacteria</taxon>
        <taxon>Pseudomonadati</taxon>
        <taxon>Bacteroidota</taxon>
        <taxon>Cytophagia</taxon>
        <taxon>Cytophagales</taxon>
        <taxon>Hymenobacteraceae</taxon>
        <taxon>Adhaeribacter</taxon>
    </lineage>
</organism>
<dbReference type="Pfam" id="PF13568">
    <property type="entry name" value="OMP_b-brl_2"/>
    <property type="match status" value="1"/>
</dbReference>
<keyword evidence="4" id="KW-1185">Reference proteome</keyword>